<proteinExistence type="predicted"/>
<evidence type="ECO:0000313" key="2">
    <source>
        <dbReference type="Proteomes" id="UP000652761"/>
    </source>
</evidence>
<dbReference type="AlphaFoldDB" id="A0A843TXZ5"/>
<comment type="caution">
    <text evidence="1">The sequence shown here is derived from an EMBL/GenBank/DDBJ whole genome shotgun (WGS) entry which is preliminary data.</text>
</comment>
<accession>A0A843TXZ5</accession>
<organism evidence="1 2">
    <name type="scientific">Colocasia esculenta</name>
    <name type="common">Wild taro</name>
    <name type="synonym">Arum esculentum</name>
    <dbReference type="NCBI Taxonomy" id="4460"/>
    <lineage>
        <taxon>Eukaryota</taxon>
        <taxon>Viridiplantae</taxon>
        <taxon>Streptophyta</taxon>
        <taxon>Embryophyta</taxon>
        <taxon>Tracheophyta</taxon>
        <taxon>Spermatophyta</taxon>
        <taxon>Magnoliopsida</taxon>
        <taxon>Liliopsida</taxon>
        <taxon>Araceae</taxon>
        <taxon>Aroideae</taxon>
        <taxon>Colocasieae</taxon>
        <taxon>Colocasia</taxon>
    </lineage>
</organism>
<protein>
    <submittedName>
        <fullName evidence="1">Uncharacterized protein</fullName>
    </submittedName>
</protein>
<dbReference type="EMBL" id="NMUH01000273">
    <property type="protein sequence ID" value="MQL75955.1"/>
    <property type="molecule type" value="Genomic_DNA"/>
</dbReference>
<sequence>MGDWGAFYRGRPPLTWWEWGGTL</sequence>
<gene>
    <name evidence="1" type="ORF">Taro_008340</name>
</gene>
<dbReference type="Proteomes" id="UP000652761">
    <property type="component" value="Unassembled WGS sequence"/>
</dbReference>
<reference evidence="1" key="1">
    <citation type="submission" date="2017-07" db="EMBL/GenBank/DDBJ databases">
        <title>Taro Niue Genome Assembly and Annotation.</title>
        <authorList>
            <person name="Atibalentja N."/>
            <person name="Keating K."/>
            <person name="Fields C.J."/>
        </authorList>
    </citation>
    <scope>NUCLEOTIDE SEQUENCE</scope>
    <source>
        <strain evidence="1">Niue_2</strain>
        <tissue evidence="1">Leaf</tissue>
    </source>
</reference>
<name>A0A843TXZ5_COLES</name>
<keyword evidence="2" id="KW-1185">Reference proteome</keyword>
<evidence type="ECO:0000313" key="1">
    <source>
        <dbReference type="EMBL" id="MQL75955.1"/>
    </source>
</evidence>